<evidence type="ECO:0000256" key="1">
    <source>
        <dbReference type="ARBA" id="ARBA00004177"/>
    </source>
</evidence>
<evidence type="ECO:0000259" key="8">
    <source>
        <dbReference type="PROSITE" id="PS51314"/>
    </source>
</evidence>
<evidence type="ECO:0000256" key="6">
    <source>
        <dbReference type="PROSITE-ProRule" id="PRU00646"/>
    </source>
</evidence>
<comment type="subcellular location">
    <subcellularLocation>
        <location evidence="1">Endosome</location>
    </subcellularLocation>
</comment>
<sequence>MSWRIPFVTGTDQVQTPLRTQGIQTQSWYPDSVILPSSQTSAYGTSSRSEPALLTADAESEGIISRLKDKSVDGLKKLLSDKDAYNALLNSLDEVKNQNHTYEGLQKETLQLAEANAEKEASIIELKNQSTIIRTSELASAQEKLAELLRQRDEIINSYSLRNLIDKLKEAAYKADQESDILQTKILKEEVDIHTFIQDYKNLRIAHHRRTLLHLAAKTSVR</sequence>
<organism evidence="9 10">
    <name type="scientific">Carex littledalei</name>
    <dbReference type="NCBI Taxonomy" id="544730"/>
    <lineage>
        <taxon>Eukaryota</taxon>
        <taxon>Viridiplantae</taxon>
        <taxon>Streptophyta</taxon>
        <taxon>Embryophyta</taxon>
        <taxon>Tracheophyta</taxon>
        <taxon>Spermatophyta</taxon>
        <taxon>Magnoliopsida</taxon>
        <taxon>Liliopsida</taxon>
        <taxon>Poales</taxon>
        <taxon>Cyperaceae</taxon>
        <taxon>Cyperoideae</taxon>
        <taxon>Cariceae</taxon>
        <taxon>Carex</taxon>
        <taxon>Carex subgen. Euthyceras</taxon>
    </lineage>
</organism>
<proteinExistence type="inferred from homology"/>
<evidence type="ECO:0000256" key="3">
    <source>
        <dbReference type="ARBA" id="ARBA00022448"/>
    </source>
</evidence>
<dbReference type="PANTHER" id="PTHR13678:SF2">
    <property type="entry name" value="VACUOLAR PROTEIN SORTING-ASSOCIATED PROTEIN 37A"/>
    <property type="match status" value="1"/>
</dbReference>
<evidence type="ECO:0000256" key="2">
    <source>
        <dbReference type="ARBA" id="ARBA00007617"/>
    </source>
</evidence>
<evidence type="ECO:0000313" key="9">
    <source>
        <dbReference type="EMBL" id="KAF3320788.1"/>
    </source>
</evidence>
<evidence type="ECO:0000313" key="10">
    <source>
        <dbReference type="Proteomes" id="UP000623129"/>
    </source>
</evidence>
<evidence type="ECO:0000256" key="5">
    <source>
        <dbReference type="ARBA" id="ARBA00022927"/>
    </source>
</evidence>
<evidence type="ECO:0000256" key="7">
    <source>
        <dbReference type="SAM" id="Coils"/>
    </source>
</evidence>
<dbReference type="AlphaFoldDB" id="A0A833VEJ2"/>
<protein>
    <submittedName>
        <fullName evidence="9">Vacuolar protein-sorting-associated protein 37</fullName>
    </submittedName>
</protein>
<dbReference type="InterPro" id="IPR037202">
    <property type="entry name" value="ESCRT_assembly_dom"/>
</dbReference>
<dbReference type="OrthoDB" id="10260857at2759"/>
<dbReference type="PANTHER" id="PTHR13678">
    <property type="entry name" value="VACUOLAR PROTEIN SORTING-ASSOCIATED PROTEIN 37"/>
    <property type="match status" value="1"/>
</dbReference>
<dbReference type="SUPFAM" id="SSF140111">
    <property type="entry name" value="Endosomal sorting complex assembly domain"/>
    <property type="match status" value="1"/>
</dbReference>
<dbReference type="GO" id="GO:0006612">
    <property type="term" value="P:protein targeting to membrane"/>
    <property type="evidence" value="ECO:0007669"/>
    <property type="project" value="TreeGrafter"/>
</dbReference>
<keyword evidence="4" id="KW-0967">Endosome</keyword>
<accession>A0A833VEJ2</accession>
<keyword evidence="3 6" id="KW-0813">Transport</keyword>
<dbReference type="GO" id="GO:0006623">
    <property type="term" value="P:protein targeting to vacuole"/>
    <property type="evidence" value="ECO:0007669"/>
    <property type="project" value="TreeGrafter"/>
</dbReference>
<comment type="caution">
    <text evidence="9">The sequence shown here is derived from an EMBL/GenBank/DDBJ whole genome shotgun (WGS) entry which is preliminary data.</text>
</comment>
<dbReference type="InterPro" id="IPR029012">
    <property type="entry name" value="Helix_hairpin_bin_sf"/>
</dbReference>
<dbReference type="Gene3D" id="1.10.287.660">
    <property type="entry name" value="Helix hairpin bin"/>
    <property type="match status" value="1"/>
</dbReference>
<evidence type="ECO:0000256" key="4">
    <source>
        <dbReference type="ARBA" id="ARBA00022753"/>
    </source>
</evidence>
<dbReference type="Proteomes" id="UP000623129">
    <property type="component" value="Unassembled WGS sequence"/>
</dbReference>
<keyword evidence="5 6" id="KW-0653">Protein transport</keyword>
<dbReference type="Pfam" id="PF07200">
    <property type="entry name" value="Mod_r"/>
    <property type="match status" value="1"/>
</dbReference>
<dbReference type="PROSITE" id="PS51314">
    <property type="entry name" value="VPS37_C"/>
    <property type="match status" value="1"/>
</dbReference>
<keyword evidence="7" id="KW-0175">Coiled coil</keyword>
<name>A0A833VEJ2_9POAL</name>
<reference evidence="9" key="1">
    <citation type="submission" date="2020-01" db="EMBL/GenBank/DDBJ databases">
        <title>Genome sequence of Kobresia littledalei, the first chromosome-level genome in the family Cyperaceae.</title>
        <authorList>
            <person name="Qu G."/>
        </authorList>
    </citation>
    <scope>NUCLEOTIDE SEQUENCE</scope>
    <source>
        <strain evidence="9">C.B.Clarke</strain>
        <tissue evidence="9">Leaf</tissue>
    </source>
</reference>
<feature type="coiled-coil region" evidence="7">
    <location>
        <begin position="105"/>
        <end position="158"/>
    </location>
</feature>
<dbReference type="GO" id="GO:0043162">
    <property type="term" value="P:ubiquitin-dependent protein catabolic process via the multivesicular body sorting pathway"/>
    <property type="evidence" value="ECO:0007669"/>
    <property type="project" value="TreeGrafter"/>
</dbReference>
<feature type="domain" description="VPS37 C-terminal" evidence="8">
    <location>
        <begin position="142"/>
        <end position="222"/>
    </location>
</feature>
<dbReference type="GO" id="GO:0000813">
    <property type="term" value="C:ESCRT I complex"/>
    <property type="evidence" value="ECO:0007669"/>
    <property type="project" value="TreeGrafter"/>
</dbReference>
<gene>
    <name evidence="9" type="ORF">FCM35_KLT14922</name>
</gene>
<comment type="similarity">
    <text evidence="2">Belongs to the VPS37 family.</text>
</comment>
<dbReference type="InterPro" id="IPR009851">
    <property type="entry name" value="Mod_r"/>
</dbReference>
<keyword evidence="10" id="KW-1185">Reference proteome</keyword>
<dbReference type="EMBL" id="SWLB01000028">
    <property type="protein sequence ID" value="KAF3320788.1"/>
    <property type="molecule type" value="Genomic_DNA"/>
</dbReference>